<keyword evidence="2" id="KW-1185">Reference proteome</keyword>
<evidence type="ECO:0000313" key="2">
    <source>
        <dbReference type="Proteomes" id="UP000068164"/>
    </source>
</evidence>
<dbReference type="Proteomes" id="UP000068164">
    <property type="component" value="Unassembled WGS sequence"/>
</dbReference>
<name>A0A120FF12_9HYPH</name>
<accession>A0A120FF12</accession>
<dbReference type="AlphaFoldDB" id="A0A120FF12"/>
<organism evidence="1 2">
    <name type="scientific">Rhizobium altiplani</name>
    <dbReference type="NCBI Taxonomy" id="1864509"/>
    <lineage>
        <taxon>Bacteria</taxon>
        <taxon>Pseudomonadati</taxon>
        <taxon>Pseudomonadota</taxon>
        <taxon>Alphaproteobacteria</taxon>
        <taxon>Hyphomicrobiales</taxon>
        <taxon>Rhizobiaceae</taxon>
        <taxon>Rhizobium/Agrobacterium group</taxon>
        <taxon>Rhizobium</taxon>
    </lineage>
</organism>
<reference evidence="1 2" key="1">
    <citation type="submission" date="2015-11" db="EMBL/GenBank/DDBJ databases">
        <title>Draft Genome Sequence of the Strain BR 10423 (Rhizobium sp.) isolated from nodules of Mimosa pudica.</title>
        <authorList>
            <person name="Barauna A.C."/>
            <person name="Zilli J.E."/>
            <person name="Simoes-Araujo J.L."/>
            <person name="Reis V.M."/>
            <person name="James E.K."/>
            <person name="Reis F.B.Jr."/>
            <person name="Rouws L.F."/>
            <person name="Passos S.R."/>
            <person name="Gois S.R."/>
        </authorList>
    </citation>
    <scope>NUCLEOTIDE SEQUENCE [LARGE SCALE GENOMIC DNA]</scope>
    <source>
        <strain evidence="1 2">BR10423</strain>
    </source>
</reference>
<dbReference type="EMBL" id="LNCD01000137">
    <property type="protein sequence ID" value="KWV42097.1"/>
    <property type="molecule type" value="Genomic_DNA"/>
</dbReference>
<gene>
    <name evidence="1" type="ORF">AS026_21030</name>
</gene>
<evidence type="ECO:0000313" key="1">
    <source>
        <dbReference type="EMBL" id="KWV42097.1"/>
    </source>
</evidence>
<dbReference type="OrthoDB" id="9887439at2"/>
<sequence>MSRYHYGFDRPVRLQNCPRCKLKVLNQNSYGESSLYGSYHRLCMPCWDAEDAEINREGTNNLPETLKKYGPENDYD</sequence>
<protein>
    <submittedName>
        <fullName evidence="1">Uncharacterized protein</fullName>
    </submittedName>
</protein>
<proteinExistence type="predicted"/>
<comment type="caution">
    <text evidence="1">The sequence shown here is derived from an EMBL/GenBank/DDBJ whole genome shotgun (WGS) entry which is preliminary data.</text>
</comment>
<dbReference type="RefSeq" id="WP_062374695.1">
    <property type="nucleotide sequence ID" value="NZ_LNCD01000137.1"/>
</dbReference>